<dbReference type="PROSITE" id="PS51819">
    <property type="entry name" value="VOC"/>
    <property type="match status" value="1"/>
</dbReference>
<evidence type="ECO:0000256" key="3">
    <source>
        <dbReference type="ARBA" id="ARBA00023251"/>
    </source>
</evidence>
<gene>
    <name evidence="6" type="ORF">BG653_00622</name>
</gene>
<reference evidence="6 7" key="1">
    <citation type="submission" date="2016-09" db="EMBL/GenBank/DDBJ databases">
        <title>Streptomyces platensis DSM40041, a candidate organism with high potential of specific P450 cytochromes.</title>
        <authorList>
            <person name="Grumaz C."/>
            <person name="Vainshtein Y."/>
            <person name="Kirstahler P."/>
            <person name="Sohn K."/>
        </authorList>
    </citation>
    <scope>NUCLEOTIDE SEQUENCE [LARGE SCALE GENOMIC DNA]</scope>
    <source>
        <strain evidence="6 7">DSM 40041</strain>
    </source>
</reference>
<dbReference type="CDD" id="cd08349">
    <property type="entry name" value="BLMA_like"/>
    <property type="match status" value="1"/>
</dbReference>
<comment type="similarity">
    <text evidence="1">Belongs to the bleomycin resistance protein family.</text>
</comment>
<keyword evidence="3" id="KW-0046">Antibiotic resistance</keyword>
<evidence type="ECO:0000256" key="1">
    <source>
        <dbReference type="ARBA" id="ARBA00011051"/>
    </source>
</evidence>
<feature type="region of interest" description="Disordered" evidence="4">
    <location>
        <begin position="129"/>
        <end position="149"/>
    </location>
</feature>
<comment type="caution">
    <text evidence="6">The sequence shown here is derived from an EMBL/GenBank/DDBJ whole genome shotgun (WGS) entry which is preliminary data.</text>
</comment>
<evidence type="ECO:0000259" key="5">
    <source>
        <dbReference type="PROSITE" id="PS51819"/>
    </source>
</evidence>
<dbReference type="InterPro" id="IPR037523">
    <property type="entry name" value="VOC_core"/>
</dbReference>
<dbReference type="Pfam" id="PF19581">
    <property type="entry name" value="Glyoxalase_7"/>
    <property type="match status" value="1"/>
</dbReference>
<evidence type="ECO:0000256" key="4">
    <source>
        <dbReference type="SAM" id="MobiDB-lite"/>
    </source>
</evidence>
<dbReference type="Proteomes" id="UP000194225">
    <property type="component" value="Unassembled WGS sequence"/>
</dbReference>
<organism evidence="6 7">
    <name type="scientific">Streptomyces platensis</name>
    <dbReference type="NCBI Taxonomy" id="58346"/>
    <lineage>
        <taxon>Bacteria</taxon>
        <taxon>Bacillati</taxon>
        <taxon>Actinomycetota</taxon>
        <taxon>Actinomycetes</taxon>
        <taxon>Kitasatosporales</taxon>
        <taxon>Streptomycetaceae</taxon>
        <taxon>Streptomyces</taxon>
    </lineage>
</organism>
<keyword evidence="7" id="KW-1185">Reference proteome</keyword>
<dbReference type="EMBL" id="MIGA01000002">
    <property type="protein sequence ID" value="OSY47988.1"/>
    <property type="molecule type" value="Genomic_DNA"/>
</dbReference>
<proteinExistence type="inferred from homology"/>
<name>A0ABX3Y4I9_STRPT</name>
<evidence type="ECO:0000313" key="7">
    <source>
        <dbReference type="Proteomes" id="UP000194225"/>
    </source>
</evidence>
<evidence type="ECO:0000256" key="2">
    <source>
        <dbReference type="ARBA" id="ARBA00021572"/>
    </source>
</evidence>
<feature type="domain" description="VOC" evidence="5">
    <location>
        <begin position="16"/>
        <end position="130"/>
    </location>
</feature>
<dbReference type="InterPro" id="IPR029068">
    <property type="entry name" value="Glyas_Bleomycin-R_OHBP_Dase"/>
</dbReference>
<sequence>MSVGCDAMSGMTIDFRRTVPVFRIFDVAKAHEFYVDYLGCTVDWEHRFAPGMPLYTQVSRGDLVLHLSEHHGDATPGSTIYTELSGVRALHAELAGKNYPYLRPGLEQDEIGTSLTLTDPFGNRLRFNEPGAAAQPSDGAPARACQDMP</sequence>
<dbReference type="SUPFAM" id="SSF54593">
    <property type="entry name" value="Glyoxalase/Bleomycin resistance protein/Dihydroxybiphenyl dioxygenase"/>
    <property type="match status" value="1"/>
</dbReference>
<protein>
    <recommendedName>
        <fullName evidence="2">Bleomycin resistance protein</fullName>
    </recommendedName>
</protein>
<evidence type="ECO:0000313" key="6">
    <source>
        <dbReference type="EMBL" id="OSY47988.1"/>
    </source>
</evidence>
<accession>A0ABX3Y4I9</accession>
<dbReference type="Gene3D" id="3.10.180.10">
    <property type="entry name" value="2,3-Dihydroxybiphenyl 1,2-Dioxygenase, domain 1"/>
    <property type="match status" value="1"/>
</dbReference>
<dbReference type="InterPro" id="IPR000335">
    <property type="entry name" value="Bleomycin-R"/>
</dbReference>